<reference evidence="9 10" key="1">
    <citation type="submission" date="2024-02" db="EMBL/GenBank/DDBJ databases">
        <authorList>
            <person name="Chen Y."/>
            <person name="Shah S."/>
            <person name="Dougan E. K."/>
            <person name="Thang M."/>
            <person name="Chan C."/>
        </authorList>
    </citation>
    <scope>NUCLEOTIDE SEQUENCE [LARGE SCALE GENOMIC DNA]</scope>
</reference>
<proteinExistence type="predicted"/>
<dbReference type="EMBL" id="CAXAMM010014669">
    <property type="protein sequence ID" value="CAK9034384.1"/>
    <property type="molecule type" value="Genomic_DNA"/>
</dbReference>
<dbReference type="PROSITE" id="PS00107">
    <property type="entry name" value="PROTEIN_KINASE_ATP"/>
    <property type="match status" value="1"/>
</dbReference>
<evidence type="ECO:0000259" key="8">
    <source>
        <dbReference type="PROSITE" id="PS50053"/>
    </source>
</evidence>
<dbReference type="Pfam" id="PF00069">
    <property type="entry name" value="Pkinase"/>
    <property type="match status" value="1"/>
</dbReference>
<name>A0ABP0L710_9DINO</name>
<dbReference type="PROSITE" id="PS50053">
    <property type="entry name" value="UBIQUITIN_2"/>
    <property type="match status" value="1"/>
</dbReference>
<keyword evidence="4 6" id="KW-0067">ATP-binding</keyword>
<dbReference type="CDD" id="cd17039">
    <property type="entry name" value="Ubl_ubiquitin_like"/>
    <property type="match status" value="1"/>
</dbReference>
<organism evidence="9 10">
    <name type="scientific">Durusdinium trenchii</name>
    <dbReference type="NCBI Taxonomy" id="1381693"/>
    <lineage>
        <taxon>Eukaryota</taxon>
        <taxon>Sar</taxon>
        <taxon>Alveolata</taxon>
        <taxon>Dinophyceae</taxon>
        <taxon>Suessiales</taxon>
        <taxon>Symbiodiniaceae</taxon>
        <taxon>Durusdinium</taxon>
    </lineage>
</organism>
<dbReference type="Gene3D" id="1.10.510.10">
    <property type="entry name" value="Transferase(Phosphotransferase) domain 1"/>
    <property type="match status" value="1"/>
</dbReference>
<accession>A0ABP0L710</accession>
<dbReference type="Pfam" id="PF00240">
    <property type="entry name" value="ubiquitin"/>
    <property type="match status" value="1"/>
</dbReference>
<keyword evidence="5" id="KW-0652">Protein synthesis inhibitor</keyword>
<evidence type="ECO:0000256" key="3">
    <source>
        <dbReference type="ARBA" id="ARBA00022777"/>
    </source>
</evidence>
<feature type="domain" description="Protein kinase" evidence="7">
    <location>
        <begin position="370"/>
        <end position="656"/>
    </location>
</feature>
<dbReference type="InterPro" id="IPR011009">
    <property type="entry name" value="Kinase-like_dom_sf"/>
</dbReference>
<evidence type="ECO:0000256" key="4">
    <source>
        <dbReference type="ARBA" id="ARBA00022840"/>
    </source>
</evidence>
<evidence type="ECO:0000256" key="2">
    <source>
        <dbReference type="ARBA" id="ARBA00022741"/>
    </source>
</evidence>
<dbReference type="InterPro" id="IPR000626">
    <property type="entry name" value="Ubiquitin-like_dom"/>
</dbReference>
<comment type="caution">
    <text evidence="9">The sequence shown here is derived from an EMBL/GenBank/DDBJ whole genome shotgun (WGS) entry which is preliminary data.</text>
</comment>
<dbReference type="PROSITE" id="PS50011">
    <property type="entry name" value="PROTEIN_KINASE_DOM"/>
    <property type="match status" value="1"/>
</dbReference>
<evidence type="ECO:0000256" key="1">
    <source>
        <dbReference type="ARBA" id="ARBA00022679"/>
    </source>
</evidence>
<sequence length="755" mass="82902">MSPTLSSTTLSDVESSFKSLIQAATGVPMSQQKLFFGPSGLLEDNSKALFQYEIGQGAMVHLSTRRDPELVAQFYEDRTDGSKGSEMATFRFIHAESGWPLHIDGLGDKLASLRYGDCRDDFSAFWIEPAGEGRVYLRNLATELPLHINGLGDQLASVRCGDCMDDYSQFYLCTAPFPSQSTPDGLLLLSVAMGRALRIGADRMASTMEEGTDQESIFRLEAHAIGLRTCRLLGPQQMPLHVDGLGDQMASQRFGHLQDEYCKFNLELSPEGGFFLINLGSGLPLRVDSDGQVSVSADARDAFARFALDAATSPGSFYVKSVGAGKAVCIHEKMAILEDDHTPATAFWLPICREVSEAKSKGDIPSGYEMVGTRPLGRGGFGVVHCCRSLLDGRLCAVKTTYQKFEENEAFLRTELVNLAHLPSHPNLLRYYTCFLEKGRLHIVTEFLDAVKLYHLIKGSKASPSPAESVSCWFLQLFKGLSCLHSIGMIHRDLHAENVLISRDERREVSTCPSAVKIIDVGLSKISELLEPSVMSVKGVGPAWYFSPERRAGEAFDHLDDVWAAGCMLAEMIISEGCYIQNCPSHGPGGIDFSSRPQAVEKLLQLCETSSAAVGRVPRKALAKRIHRALAGQMAELLEDVSKSAGGIFDRIRQFMNTKVGSKMGKDLVMIVPDWKKAGVVPLEYEWPHEQPWHDYKLMPDNGIFDFAGRIRKKFHLLPRLAGAAASPKLIEAHAVSMQRTGILSNDASPRADDG</sequence>
<dbReference type="SUPFAM" id="SSF54236">
    <property type="entry name" value="Ubiquitin-like"/>
    <property type="match status" value="1"/>
</dbReference>
<evidence type="ECO:0000313" key="10">
    <source>
        <dbReference type="Proteomes" id="UP001642464"/>
    </source>
</evidence>
<protein>
    <submittedName>
        <fullName evidence="9">Serine/threonine-protein kinase Nek7 (Never in mitosis A-related kinase 7) (NimA-related protein kinase 7)</fullName>
    </submittedName>
</protein>
<dbReference type="Gene3D" id="3.10.20.90">
    <property type="entry name" value="Phosphatidylinositol 3-kinase Catalytic Subunit, Chain A, domain 1"/>
    <property type="match status" value="1"/>
</dbReference>
<dbReference type="InterPro" id="IPR017441">
    <property type="entry name" value="Protein_kinase_ATP_BS"/>
</dbReference>
<gene>
    <name evidence="9" type="ORF">SCF082_LOCUS20832</name>
</gene>
<dbReference type="SUPFAM" id="SSF56112">
    <property type="entry name" value="Protein kinase-like (PK-like)"/>
    <property type="match status" value="1"/>
</dbReference>
<dbReference type="InterPro" id="IPR050339">
    <property type="entry name" value="CC_SR_Kinase"/>
</dbReference>
<evidence type="ECO:0000259" key="7">
    <source>
        <dbReference type="PROSITE" id="PS50011"/>
    </source>
</evidence>
<keyword evidence="2 6" id="KW-0547">Nucleotide-binding</keyword>
<dbReference type="GO" id="GO:0016301">
    <property type="term" value="F:kinase activity"/>
    <property type="evidence" value="ECO:0007669"/>
    <property type="project" value="UniProtKB-KW"/>
</dbReference>
<dbReference type="CDD" id="cd00180">
    <property type="entry name" value="PKc"/>
    <property type="match status" value="1"/>
</dbReference>
<feature type="domain" description="Ubiquitin-like" evidence="8">
    <location>
        <begin position="17"/>
        <end position="66"/>
    </location>
</feature>
<dbReference type="Proteomes" id="UP001642464">
    <property type="component" value="Unassembled WGS sequence"/>
</dbReference>
<keyword evidence="10" id="KW-1185">Reference proteome</keyword>
<dbReference type="InterPro" id="IPR000719">
    <property type="entry name" value="Prot_kinase_dom"/>
</dbReference>
<dbReference type="CDD" id="cd23432">
    <property type="entry name" value="beta-trefoil_Ricin_EndoBetaGal-like"/>
    <property type="match status" value="1"/>
</dbReference>
<evidence type="ECO:0000256" key="6">
    <source>
        <dbReference type="PROSITE-ProRule" id="PRU10141"/>
    </source>
</evidence>
<keyword evidence="3 9" id="KW-0418">Kinase</keyword>
<evidence type="ECO:0000256" key="5">
    <source>
        <dbReference type="ARBA" id="ARBA00023193"/>
    </source>
</evidence>
<dbReference type="PANTHER" id="PTHR11042">
    <property type="entry name" value="EUKARYOTIC TRANSLATION INITIATION FACTOR 2-ALPHA KINASE EIF2-ALPHA KINASE -RELATED"/>
    <property type="match status" value="1"/>
</dbReference>
<feature type="binding site" evidence="6">
    <location>
        <position position="399"/>
    </location>
    <ligand>
        <name>ATP</name>
        <dbReference type="ChEBI" id="CHEBI:30616"/>
    </ligand>
</feature>
<keyword evidence="1" id="KW-0808">Transferase</keyword>
<evidence type="ECO:0000313" key="9">
    <source>
        <dbReference type="EMBL" id="CAK9034384.1"/>
    </source>
</evidence>
<dbReference type="InterPro" id="IPR029071">
    <property type="entry name" value="Ubiquitin-like_domsf"/>
</dbReference>